<dbReference type="GO" id="GO:0004826">
    <property type="term" value="F:phenylalanine-tRNA ligase activity"/>
    <property type="evidence" value="ECO:0007669"/>
    <property type="project" value="UniProtKB-UniRule"/>
</dbReference>
<dbReference type="GO" id="GO:0000049">
    <property type="term" value="F:tRNA binding"/>
    <property type="evidence" value="ECO:0007669"/>
    <property type="project" value="UniProtKB-UniRule"/>
</dbReference>
<dbReference type="GO" id="GO:0009328">
    <property type="term" value="C:phenylalanine-tRNA ligase complex"/>
    <property type="evidence" value="ECO:0007669"/>
    <property type="project" value="TreeGrafter"/>
</dbReference>
<evidence type="ECO:0000313" key="20">
    <source>
        <dbReference type="EMBL" id="OYQ22057.1"/>
    </source>
</evidence>
<dbReference type="PANTHER" id="PTHR10947:SF0">
    <property type="entry name" value="PHENYLALANINE--TRNA LIGASE BETA SUBUNIT"/>
    <property type="match status" value="1"/>
</dbReference>
<proteinExistence type="inferred from homology"/>
<dbReference type="SMART" id="SM00896">
    <property type="entry name" value="FDX-ACB"/>
    <property type="match status" value="1"/>
</dbReference>
<accession>A0A255XYE9</accession>
<evidence type="ECO:0000313" key="21">
    <source>
        <dbReference type="Proteomes" id="UP000216361"/>
    </source>
</evidence>
<name>A0A255XYE9_9PROT</name>
<dbReference type="SUPFAM" id="SSF54991">
    <property type="entry name" value="Anticodon-binding domain of PheRS"/>
    <property type="match status" value="1"/>
</dbReference>
<evidence type="ECO:0000256" key="10">
    <source>
        <dbReference type="ARBA" id="ARBA00022842"/>
    </source>
</evidence>
<feature type="domain" description="B5" evidence="19">
    <location>
        <begin position="401"/>
        <end position="476"/>
    </location>
</feature>
<keyword evidence="8 15" id="KW-0547">Nucleotide-binding</keyword>
<feature type="domain" description="TRNA-binding" evidence="17">
    <location>
        <begin position="39"/>
        <end position="148"/>
    </location>
</feature>
<dbReference type="InterPro" id="IPR009061">
    <property type="entry name" value="DNA-bd_dom_put_sf"/>
</dbReference>
<dbReference type="InterPro" id="IPR041616">
    <property type="entry name" value="PheRS_beta_core"/>
</dbReference>
<evidence type="ECO:0000259" key="19">
    <source>
        <dbReference type="PROSITE" id="PS51483"/>
    </source>
</evidence>
<keyword evidence="5 16" id="KW-0820">tRNA-binding</keyword>
<dbReference type="InterPro" id="IPR020825">
    <property type="entry name" value="Phe-tRNA_synthase-like_B3/B4"/>
</dbReference>
<reference evidence="20 21" key="1">
    <citation type="submission" date="2017-07" db="EMBL/GenBank/DDBJ databases">
        <title>Elstera cyanobacteriorum sp. nov., a novel bacterium isolated from cyanobacterial aggregates in a eutrophic lake.</title>
        <authorList>
            <person name="Cai H."/>
        </authorList>
    </citation>
    <scope>NUCLEOTIDE SEQUENCE [LARGE SCALE GENOMIC DNA]</scope>
    <source>
        <strain evidence="20 21">TH019</strain>
    </source>
</reference>
<keyword evidence="7 15" id="KW-0479">Metal-binding</keyword>
<evidence type="ECO:0000256" key="1">
    <source>
        <dbReference type="ARBA" id="ARBA00004496"/>
    </source>
</evidence>
<protein>
    <recommendedName>
        <fullName evidence="15">Phenylalanine--tRNA ligase beta subunit</fullName>
        <ecNumber evidence="15">6.1.1.20</ecNumber>
    </recommendedName>
    <alternativeName>
        <fullName evidence="15">Phenylalanyl-tRNA synthetase beta subunit</fullName>
        <shortName evidence="15">PheRS</shortName>
    </alternativeName>
</protein>
<dbReference type="InterPro" id="IPR036690">
    <property type="entry name" value="Fdx_antiC-bd_sf"/>
</dbReference>
<evidence type="ECO:0000256" key="12">
    <source>
        <dbReference type="ARBA" id="ARBA00022917"/>
    </source>
</evidence>
<keyword evidence="21" id="KW-1185">Reference proteome</keyword>
<dbReference type="InterPro" id="IPR033714">
    <property type="entry name" value="tRNA_bind_bactPheRS"/>
</dbReference>
<dbReference type="Gene3D" id="2.40.50.140">
    <property type="entry name" value="Nucleic acid-binding proteins"/>
    <property type="match status" value="1"/>
</dbReference>
<evidence type="ECO:0000256" key="3">
    <source>
        <dbReference type="ARBA" id="ARBA00011209"/>
    </source>
</evidence>
<dbReference type="InterPro" id="IPR005121">
    <property type="entry name" value="Fdx_antiC-bd"/>
</dbReference>
<comment type="similarity">
    <text evidence="2 15">Belongs to the phenylalanyl-tRNA synthetase beta subunit family. Type 1 subfamily.</text>
</comment>
<dbReference type="RefSeq" id="WP_094406745.1">
    <property type="nucleotide sequence ID" value="NZ_BMJZ01000001.1"/>
</dbReference>
<feature type="binding site" evidence="15">
    <location>
        <position position="454"/>
    </location>
    <ligand>
        <name>Mg(2+)</name>
        <dbReference type="ChEBI" id="CHEBI:18420"/>
        <note>shared with alpha subunit</note>
    </ligand>
</feature>
<dbReference type="Gene3D" id="3.30.70.380">
    <property type="entry name" value="Ferrodoxin-fold anticodon-binding domain"/>
    <property type="match status" value="1"/>
</dbReference>
<evidence type="ECO:0000256" key="9">
    <source>
        <dbReference type="ARBA" id="ARBA00022840"/>
    </source>
</evidence>
<dbReference type="Proteomes" id="UP000216361">
    <property type="component" value="Unassembled WGS sequence"/>
</dbReference>
<dbReference type="InterPro" id="IPR004532">
    <property type="entry name" value="Phe-tRNA-ligase_IIc_bsu_bact"/>
</dbReference>
<dbReference type="SUPFAM" id="SSF50249">
    <property type="entry name" value="Nucleic acid-binding proteins"/>
    <property type="match status" value="1"/>
</dbReference>
<dbReference type="Pfam" id="PF17759">
    <property type="entry name" value="tRNA_synthFbeta"/>
    <property type="match status" value="1"/>
</dbReference>
<dbReference type="Pfam" id="PF03147">
    <property type="entry name" value="FDX-ACB"/>
    <property type="match status" value="1"/>
</dbReference>
<dbReference type="PROSITE" id="PS51483">
    <property type="entry name" value="B5"/>
    <property type="match status" value="1"/>
</dbReference>
<dbReference type="FunFam" id="2.40.50.140:FF:000045">
    <property type="entry name" value="Phenylalanine--tRNA ligase beta subunit"/>
    <property type="match status" value="1"/>
</dbReference>
<dbReference type="SMART" id="SM00874">
    <property type="entry name" value="B5"/>
    <property type="match status" value="1"/>
</dbReference>
<dbReference type="InterPro" id="IPR005146">
    <property type="entry name" value="B3/B4_tRNA-bd"/>
</dbReference>
<sequence length="799" mass="84052">MKFTLSWLKEHLDTQASLTEITDALTSVGLELEGITDPSAPLKGFKTARIIEAKKHPNADKLRVCRVDTGAGELQVVCGAPNARDGLVTVLALPGMTVPNSGALLKKGEIRGEASEGMLCSARELNLSDEHEGIMELPADAALGQELGDLLGLADPVIEIAVTPNRADALGVRGVARDLAAKGLGTLKPRPVPAIAAQPLPGPAIRLDLPENNRACPVFFARVIKGVKNAESPEWLKRKLTAVGLRPISALVDITNLLTLDLNRPAHVFDLGKLTGDLTIRPATDGESLAALNGKTYALEAGMTVIADASGAVSLGGIIGGESTGCDLDTTDVLLEIAYFDPLGTARTGRKLGVLSDARYRFERGIDSGFCEDGLAFATQLILDLCGGTPGPVIQAGTAPDRHRTLTLRPSRCASLGGVEVAADEQVRILTALGFGVTVSGDTLSVVPPSWRDDIEGEADLVEEVLRIHGLDAIQPVSMAVEGLPPLAISPAQKRLTQLKRLLAGRGLLEAVTWSFLAKADAVAFGGGQDELAVVNPIAADLDHMRPSALPNLLAAAARNRARGIASPALFEAGPGFVTARPDGQRTIIVGVRVGDQQERNWRGTGRPVDAFDAKADLFAALRLLGLNPDGMPLSRDAPAWFHPGQSGSVKLGPKQVLGHFGLLHPQVAERYDLDAPVAVFELHLDAVPLPKAKAGRARPMLKTSAFQTVQRDFAFLVDASVEVETLLRAVRTADKSLITQVALFDVYAGKGVPEGKKSVALSITLTPMDRTLTDAEIETVATAVTAAVAKATGGTLRS</sequence>
<dbReference type="GO" id="GO:0005524">
    <property type="term" value="F:ATP binding"/>
    <property type="evidence" value="ECO:0007669"/>
    <property type="project" value="UniProtKB-UniRule"/>
</dbReference>
<dbReference type="GO" id="GO:0000287">
    <property type="term" value="F:magnesium ion binding"/>
    <property type="evidence" value="ECO:0007669"/>
    <property type="project" value="UniProtKB-UniRule"/>
</dbReference>
<keyword evidence="6 15" id="KW-0436">Ligase</keyword>
<evidence type="ECO:0000259" key="18">
    <source>
        <dbReference type="PROSITE" id="PS51447"/>
    </source>
</evidence>
<dbReference type="PROSITE" id="PS51447">
    <property type="entry name" value="FDX_ACB"/>
    <property type="match status" value="1"/>
</dbReference>
<evidence type="ECO:0000256" key="14">
    <source>
        <dbReference type="ARBA" id="ARBA00049255"/>
    </source>
</evidence>
<feature type="binding site" evidence="15">
    <location>
        <position position="463"/>
    </location>
    <ligand>
        <name>Mg(2+)</name>
        <dbReference type="ChEBI" id="CHEBI:18420"/>
        <note>shared with alpha subunit</note>
    </ligand>
</feature>
<organism evidence="20 21">
    <name type="scientific">Elstera cyanobacteriorum</name>
    <dbReference type="NCBI Taxonomy" id="2022747"/>
    <lineage>
        <taxon>Bacteria</taxon>
        <taxon>Pseudomonadati</taxon>
        <taxon>Pseudomonadota</taxon>
        <taxon>Alphaproteobacteria</taxon>
        <taxon>Rhodospirillales</taxon>
        <taxon>Rhodospirillaceae</taxon>
        <taxon>Elstera</taxon>
    </lineage>
</organism>
<dbReference type="CDD" id="cd02796">
    <property type="entry name" value="tRNA_bind_bactPheRS"/>
    <property type="match status" value="1"/>
</dbReference>
<dbReference type="NCBIfam" id="TIGR00472">
    <property type="entry name" value="pheT_bact"/>
    <property type="match status" value="1"/>
</dbReference>
<dbReference type="InterPro" id="IPR045864">
    <property type="entry name" value="aa-tRNA-synth_II/BPL/LPL"/>
</dbReference>
<comment type="caution">
    <text evidence="20">The sequence shown here is derived from an EMBL/GenBank/DDBJ whole genome shotgun (WGS) entry which is preliminary data.</text>
</comment>
<dbReference type="Gene3D" id="3.30.930.10">
    <property type="entry name" value="Bira Bifunctional Protein, Domain 2"/>
    <property type="match status" value="1"/>
</dbReference>
<keyword evidence="12 15" id="KW-0648">Protein biosynthesis</keyword>
<dbReference type="Gene3D" id="3.30.56.10">
    <property type="match status" value="2"/>
</dbReference>
<evidence type="ECO:0000256" key="4">
    <source>
        <dbReference type="ARBA" id="ARBA00022490"/>
    </source>
</evidence>
<keyword evidence="4 15" id="KW-0963">Cytoplasm</keyword>
<comment type="subunit">
    <text evidence="3 15">Tetramer of two alpha and two beta subunits.</text>
</comment>
<dbReference type="EC" id="6.1.1.20" evidence="15"/>
<keyword evidence="10 15" id="KW-0460">Magnesium</keyword>
<dbReference type="EMBL" id="NOXS01000016">
    <property type="protein sequence ID" value="OYQ22057.1"/>
    <property type="molecule type" value="Genomic_DNA"/>
</dbReference>
<dbReference type="OrthoDB" id="9805455at2"/>
<dbReference type="InterPro" id="IPR005147">
    <property type="entry name" value="tRNA_synthase_B5-dom"/>
</dbReference>
<gene>
    <name evidence="15" type="primary">pheT</name>
    <name evidence="20" type="ORF">CHR90_00810</name>
</gene>
<comment type="subcellular location">
    <subcellularLocation>
        <location evidence="1 15">Cytoplasm</location>
    </subcellularLocation>
</comment>
<evidence type="ECO:0000256" key="13">
    <source>
        <dbReference type="ARBA" id="ARBA00023146"/>
    </source>
</evidence>
<dbReference type="NCBIfam" id="NF045760">
    <property type="entry name" value="YtpR"/>
    <property type="match status" value="1"/>
</dbReference>
<dbReference type="InterPro" id="IPR002547">
    <property type="entry name" value="tRNA-bd_dom"/>
</dbReference>
<dbReference type="Pfam" id="PF03484">
    <property type="entry name" value="B5"/>
    <property type="match status" value="1"/>
</dbReference>
<dbReference type="FunFam" id="3.30.70.380:FF:000001">
    <property type="entry name" value="Phenylalanine--tRNA ligase beta subunit"/>
    <property type="match status" value="1"/>
</dbReference>
<keyword evidence="9 15" id="KW-0067">ATP-binding</keyword>
<dbReference type="SUPFAM" id="SSF55681">
    <property type="entry name" value="Class II aaRS and biotin synthetases"/>
    <property type="match status" value="1"/>
</dbReference>
<evidence type="ECO:0000256" key="8">
    <source>
        <dbReference type="ARBA" id="ARBA00022741"/>
    </source>
</evidence>
<dbReference type="GO" id="GO:0006432">
    <property type="term" value="P:phenylalanyl-tRNA aminoacylation"/>
    <property type="evidence" value="ECO:0007669"/>
    <property type="project" value="UniProtKB-UniRule"/>
</dbReference>
<dbReference type="Pfam" id="PF01588">
    <property type="entry name" value="tRNA_bind"/>
    <property type="match status" value="1"/>
</dbReference>
<dbReference type="HAMAP" id="MF_00283">
    <property type="entry name" value="Phe_tRNA_synth_beta1"/>
    <property type="match status" value="1"/>
</dbReference>
<dbReference type="CDD" id="cd00769">
    <property type="entry name" value="PheRS_beta_core"/>
    <property type="match status" value="1"/>
</dbReference>
<evidence type="ECO:0000259" key="17">
    <source>
        <dbReference type="PROSITE" id="PS50886"/>
    </source>
</evidence>
<evidence type="ECO:0000256" key="11">
    <source>
        <dbReference type="ARBA" id="ARBA00022884"/>
    </source>
</evidence>
<feature type="domain" description="FDX-ACB" evidence="18">
    <location>
        <begin position="705"/>
        <end position="798"/>
    </location>
</feature>
<dbReference type="SMART" id="SM00873">
    <property type="entry name" value="B3_4"/>
    <property type="match status" value="1"/>
</dbReference>
<evidence type="ECO:0000256" key="5">
    <source>
        <dbReference type="ARBA" id="ARBA00022555"/>
    </source>
</evidence>
<dbReference type="PROSITE" id="PS50886">
    <property type="entry name" value="TRBD"/>
    <property type="match status" value="1"/>
</dbReference>
<evidence type="ECO:0000256" key="7">
    <source>
        <dbReference type="ARBA" id="ARBA00022723"/>
    </source>
</evidence>
<dbReference type="SUPFAM" id="SSF46955">
    <property type="entry name" value="Putative DNA-binding domain"/>
    <property type="match status" value="1"/>
</dbReference>
<dbReference type="Gene3D" id="3.50.40.10">
    <property type="entry name" value="Phenylalanyl-trna Synthetase, Chain B, domain 3"/>
    <property type="match status" value="1"/>
</dbReference>
<feature type="binding site" evidence="15">
    <location>
        <position position="464"/>
    </location>
    <ligand>
        <name>Mg(2+)</name>
        <dbReference type="ChEBI" id="CHEBI:18420"/>
        <note>shared with alpha subunit</note>
    </ligand>
</feature>
<dbReference type="Pfam" id="PF03483">
    <property type="entry name" value="B3_4"/>
    <property type="match status" value="1"/>
</dbReference>
<dbReference type="InterPro" id="IPR012340">
    <property type="entry name" value="NA-bd_OB-fold"/>
</dbReference>
<comment type="catalytic activity">
    <reaction evidence="14 15">
        <text>tRNA(Phe) + L-phenylalanine + ATP = L-phenylalanyl-tRNA(Phe) + AMP + diphosphate + H(+)</text>
        <dbReference type="Rhea" id="RHEA:19413"/>
        <dbReference type="Rhea" id="RHEA-COMP:9668"/>
        <dbReference type="Rhea" id="RHEA-COMP:9699"/>
        <dbReference type="ChEBI" id="CHEBI:15378"/>
        <dbReference type="ChEBI" id="CHEBI:30616"/>
        <dbReference type="ChEBI" id="CHEBI:33019"/>
        <dbReference type="ChEBI" id="CHEBI:58095"/>
        <dbReference type="ChEBI" id="CHEBI:78442"/>
        <dbReference type="ChEBI" id="CHEBI:78531"/>
        <dbReference type="ChEBI" id="CHEBI:456215"/>
        <dbReference type="EC" id="6.1.1.20"/>
    </reaction>
</comment>
<dbReference type="InterPro" id="IPR045060">
    <property type="entry name" value="Phe-tRNA-ligase_IIc_bsu"/>
</dbReference>
<dbReference type="PANTHER" id="PTHR10947">
    <property type="entry name" value="PHENYLALANYL-TRNA SYNTHETASE BETA CHAIN AND LEUCINE-RICH REPEAT-CONTAINING PROTEIN 47"/>
    <property type="match status" value="1"/>
</dbReference>
<evidence type="ECO:0000256" key="16">
    <source>
        <dbReference type="PROSITE-ProRule" id="PRU00209"/>
    </source>
</evidence>
<feature type="binding site" evidence="15">
    <location>
        <position position="460"/>
    </location>
    <ligand>
        <name>Mg(2+)</name>
        <dbReference type="ChEBI" id="CHEBI:18420"/>
        <note>shared with alpha subunit</note>
    </ligand>
</feature>
<evidence type="ECO:0000256" key="2">
    <source>
        <dbReference type="ARBA" id="ARBA00008653"/>
    </source>
</evidence>
<keyword evidence="11 16" id="KW-0694">RNA-binding</keyword>
<dbReference type="AlphaFoldDB" id="A0A255XYE9"/>
<evidence type="ECO:0000256" key="15">
    <source>
        <dbReference type="HAMAP-Rule" id="MF_00283"/>
    </source>
</evidence>
<dbReference type="SUPFAM" id="SSF56037">
    <property type="entry name" value="PheT/TilS domain"/>
    <property type="match status" value="1"/>
</dbReference>
<keyword evidence="13 15" id="KW-0030">Aminoacyl-tRNA synthetase</keyword>
<evidence type="ECO:0000256" key="6">
    <source>
        <dbReference type="ARBA" id="ARBA00022598"/>
    </source>
</evidence>
<comment type="cofactor">
    <cofactor evidence="15">
        <name>Mg(2+)</name>
        <dbReference type="ChEBI" id="CHEBI:18420"/>
    </cofactor>
    <text evidence="15">Binds 2 magnesium ions per tetramer.</text>
</comment>